<reference evidence="5 6" key="1">
    <citation type="journal article" date="2015" name="Genome Biol. Evol.">
        <title>The genome of winter moth (Operophtera brumata) provides a genomic perspective on sexual dimorphism and phenology.</title>
        <authorList>
            <person name="Derks M.F."/>
            <person name="Smit S."/>
            <person name="Salis L."/>
            <person name="Schijlen E."/>
            <person name="Bossers A."/>
            <person name="Mateman C."/>
            <person name="Pijl A.S."/>
            <person name="de Ridder D."/>
            <person name="Groenen M.A."/>
            <person name="Visser M.E."/>
            <person name="Megens H.J."/>
        </authorList>
    </citation>
    <scope>NUCLEOTIDE SEQUENCE [LARGE SCALE GENOMIC DNA]</scope>
    <source>
        <strain evidence="5">WM2013NL</strain>
        <tissue evidence="5">Head and thorax</tissue>
    </source>
</reference>
<dbReference type="PROSITE" id="PS51031">
    <property type="entry name" value="BESS"/>
    <property type="match status" value="1"/>
</dbReference>
<dbReference type="InterPro" id="IPR004210">
    <property type="entry name" value="BESS_motif"/>
</dbReference>
<dbReference type="GO" id="GO:0005634">
    <property type="term" value="C:nucleus"/>
    <property type="evidence" value="ECO:0007669"/>
    <property type="project" value="UniProtKB-SubCell"/>
</dbReference>
<keyword evidence="6" id="KW-1185">Reference proteome</keyword>
<protein>
    <submittedName>
        <fullName evidence="5">Dihydrouridine synthase domain containing protein</fullName>
    </submittedName>
</protein>
<proteinExistence type="predicted"/>
<evidence type="ECO:0000259" key="3">
    <source>
        <dbReference type="PROSITE" id="PS51029"/>
    </source>
</evidence>
<feature type="region of interest" description="Disordered" evidence="2">
    <location>
        <begin position="188"/>
        <end position="225"/>
    </location>
</feature>
<feature type="domain" description="BESS" evidence="4">
    <location>
        <begin position="235"/>
        <end position="274"/>
    </location>
</feature>
<dbReference type="InterPro" id="IPR006578">
    <property type="entry name" value="MADF-dom"/>
</dbReference>
<gene>
    <name evidence="5" type="ORF">OBRU01_00307</name>
</gene>
<dbReference type="PROSITE" id="PS51029">
    <property type="entry name" value="MADF"/>
    <property type="match status" value="1"/>
</dbReference>
<evidence type="ECO:0000256" key="2">
    <source>
        <dbReference type="SAM" id="MobiDB-lite"/>
    </source>
</evidence>
<dbReference type="EMBL" id="JTDY01000013">
    <property type="protein sequence ID" value="KOB79428.1"/>
    <property type="molecule type" value="Genomic_DNA"/>
</dbReference>
<comment type="subcellular location">
    <subcellularLocation>
        <location evidence="1">Nucleus</location>
    </subcellularLocation>
</comment>
<dbReference type="PANTHER" id="PTHR12243">
    <property type="entry name" value="MADF DOMAIN TRANSCRIPTION FACTOR"/>
    <property type="match status" value="1"/>
</dbReference>
<dbReference type="InterPro" id="IPR039353">
    <property type="entry name" value="TF_Adf1"/>
</dbReference>
<feature type="domain" description="MADF" evidence="3">
    <location>
        <begin position="55"/>
        <end position="151"/>
    </location>
</feature>
<dbReference type="GO" id="GO:0003677">
    <property type="term" value="F:DNA binding"/>
    <property type="evidence" value="ECO:0007669"/>
    <property type="project" value="InterPro"/>
</dbReference>
<dbReference type="GO" id="GO:0005667">
    <property type="term" value="C:transcription regulator complex"/>
    <property type="evidence" value="ECO:0007669"/>
    <property type="project" value="TreeGrafter"/>
</dbReference>
<comment type="caution">
    <text evidence="5">The sequence shown here is derived from an EMBL/GenBank/DDBJ whole genome shotgun (WGS) entry which is preliminary data.</text>
</comment>
<dbReference type="Pfam" id="PF10545">
    <property type="entry name" value="MADF_DNA_bdg"/>
    <property type="match status" value="1"/>
</dbReference>
<sequence length="285" mass="33750">MEGGGLLAVRKDKDGDITSDTRIERAFSDVSNKIVCSFVVRYFYKMRHFNYPVEQLIKCMRERPVIWDKTLEIYKDREERKQAWEEIFRSLEDRFDEMSMEDKRIIGDLIINKWTNMRDTFIKSLKNQTSKSGTKRYLHHDEMSFLLKVMPPEIIPEFSDHTPAADVDPIPYNSTSMPNLKQEMNFDLSEEEAGTSMSNERHEAKRSKRSVRQPEPESPSVDFVEMSEVNDPRVMNEDEAFFASLLPTIVKYSEDERLEFRIEVLAVMKRINDNRRHRWTDETLD</sequence>
<dbReference type="STRING" id="104452.A0A0L7LV89"/>
<dbReference type="PANTHER" id="PTHR12243:SF67">
    <property type="entry name" value="COREPRESSOR OF PANGOLIN, ISOFORM A-RELATED"/>
    <property type="match status" value="1"/>
</dbReference>
<dbReference type="GO" id="GO:0006357">
    <property type="term" value="P:regulation of transcription by RNA polymerase II"/>
    <property type="evidence" value="ECO:0007669"/>
    <property type="project" value="TreeGrafter"/>
</dbReference>
<organism evidence="5 6">
    <name type="scientific">Operophtera brumata</name>
    <name type="common">Winter moth</name>
    <name type="synonym">Phalaena brumata</name>
    <dbReference type="NCBI Taxonomy" id="104452"/>
    <lineage>
        <taxon>Eukaryota</taxon>
        <taxon>Metazoa</taxon>
        <taxon>Ecdysozoa</taxon>
        <taxon>Arthropoda</taxon>
        <taxon>Hexapoda</taxon>
        <taxon>Insecta</taxon>
        <taxon>Pterygota</taxon>
        <taxon>Neoptera</taxon>
        <taxon>Endopterygota</taxon>
        <taxon>Lepidoptera</taxon>
        <taxon>Glossata</taxon>
        <taxon>Ditrysia</taxon>
        <taxon>Geometroidea</taxon>
        <taxon>Geometridae</taxon>
        <taxon>Larentiinae</taxon>
        <taxon>Operophtera</taxon>
    </lineage>
</organism>
<dbReference type="AlphaFoldDB" id="A0A0L7LV89"/>
<evidence type="ECO:0000313" key="5">
    <source>
        <dbReference type="EMBL" id="KOB79428.1"/>
    </source>
</evidence>
<evidence type="ECO:0000256" key="1">
    <source>
        <dbReference type="PROSITE-ProRule" id="PRU00371"/>
    </source>
</evidence>
<accession>A0A0L7LV89</accession>
<evidence type="ECO:0000259" key="4">
    <source>
        <dbReference type="PROSITE" id="PS51031"/>
    </source>
</evidence>
<keyword evidence="1" id="KW-0539">Nucleus</keyword>
<name>A0A0L7LV89_OPEBR</name>
<dbReference type="Proteomes" id="UP000037510">
    <property type="component" value="Unassembled WGS sequence"/>
</dbReference>
<dbReference type="SMART" id="SM00595">
    <property type="entry name" value="MADF"/>
    <property type="match status" value="1"/>
</dbReference>
<evidence type="ECO:0000313" key="6">
    <source>
        <dbReference type="Proteomes" id="UP000037510"/>
    </source>
</evidence>